<keyword evidence="9 11" id="KW-0472">Membrane</keyword>
<evidence type="ECO:0000256" key="10">
    <source>
        <dbReference type="ARBA" id="ARBA00037847"/>
    </source>
</evidence>
<dbReference type="Pfam" id="PF11051">
    <property type="entry name" value="Mannosyl_trans3"/>
    <property type="match status" value="1"/>
</dbReference>
<evidence type="ECO:0000256" key="8">
    <source>
        <dbReference type="ARBA" id="ARBA00023034"/>
    </source>
</evidence>
<evidence type="ECO:0000256" key="6">
    <source>
        <dbReference type="ARBA" id="ARBA00022968"/>
    </source>
</evidence>
<accession>A0A383V4S4</accession>
<dbReference type="GO" id="GO:0000026">
    <property type="term" value="F:alpha-1,2-mannosyltransferase activity"/>
    <property type="evidence" value="ECO:0007669"/>
    <property type="project" value="TreeGrafter"/>
</dbReference>
<evidence type="ECO:0000256" key="1">
    <source>
        <dbReference type="ARBA" id="ARBA00004394"/>
    </source>
</evidence>
<keyword evidence="8" id="KW-0333">Golgi apparatus</keyword>
<protein>
    <submittedName>
        <fullName evidence="12">Uncharacterized protein</fullName>
    </submittedName>
</protein>
<dbReference type="SUPFAM" id="SSF53448">
    <property type="entry name" value="Nucleotide-diphospho-sugar transferases"/>
    <property type="match status" value="1"/>
</dbReference>
<dbReference type="Gene3D" id="3.90.550.10">
    <property type="entry name" value="Spore Coat Polysaccharide Biosynthesis Protein SpsA, Chain A"/>
    <property type="match status" value="1"/>
</dbReference>
<evidence type="ECO:0000313" key="12">
    <source>
        <dbReference type="EMBL" id="SZX59920.1"/>
    </source>
</evidence>
<proteinExistence type="inferred from homology"/>
<comment type="similarity">
    <text evidence="3">Belongs to the MNN1/MNT family.</text>
</comment>
<evidence type="ECO:0000256" key="7">
    <source>
        <dbReference type="ARBA" id="ARBA00022989"/>
    </source>
</evidence>
<dbReference type="PANTHER" id="PTHR31646">
    <property type="entry name" value="ALPHA-1,2-MANNOSYLTRANSFERASE MNN2"/>
    <property type="match status" value="1"/>
</dbReference>
<dbReference type="InterPro" id="IPR022751">
    <property type="entry name" value="Alpha_mannosyltransferase"/>
</dbReference>
<keyword evidence="7 11" id="KW-1133">Transmembrane helix</keyword>
<organism evidence="12 13">
    <name type="scientific">Tetradesmus obliquus</name>
    <name type="common">Green alga</name>
    <name type="synonym">Acutodesmus obliquus</name>
    <dbReference type="NCBI Taxonomy" id="3088"/>
    <lineage>
        <taxon>Eukaryota</taxon>
        <taxon>Viridiplantae</taxon>
        <taxon>Chlorophyta</taxon>
        <taxon>core chlorophytes</taxon>
        <taxon>Chlorophyceae</taxon>
        <taxon>CS clade</taxon>
        <taxon>Sphaeropleales</taxon>
        <taxon>Scenedesmaceae</taxon>
        <taxon>Tetradesmus</taxon>
    </lineage>
</organism>
<comment type="subcellular location">
    <subcellularLocation>
        <location evidence="10">Endomembrane system</location>
        <topology evidence="10">Single-pass membrane protein</topology>
    </subcellularLocation>
    <subcellularLocation>
        <location evidence="1">Golgi apparatus membrane</location>
    </subcellularLocation>
    <subcellularLocation>
        <location evidence="2">Membrane</location>
        <topology evidence="2">Single-pass type II membrane protein</topology>
    </subcellularLocation>
</comment>
<keyword evidence="4" id="KW-0808">Transferase</keyword>
<evidence type="ECO:0000256" key="5">
    <source>
        <dbReference type="ARBA" id="ARBA00022692"/>
    </source>
</evidence>
<feature type="transmembrane region" description="Helical" evidence="11">
    <location>
        <begin position="21"/>
        <end position="39"/>
    </location>
</feature>
<dbReference type="PANTHER" id="PTHR31646:SF1">
    <property type="entry name" value="ALPHA-1,2-MANNOSYLTRANSFERASE MNN2"/>
    <property type="match status" value="1"/>
</dbReference>
<keyword evidence="6" id="KW-0735">Signal-anchor</keyword>
<dbReference type="EMBL" id="FNXT01000032">
    <property type="protein sequence ID" value="SZX59920.1"/>
    <property type="molecule type" value="Genomic_DNA"/>
</dbReference>
<gene>
    <name evidence="12" type="ORF">BQ4739_LOCUS520</name>
</gene>
<dbReference type="GO" id="GO:0000139">
    <property type="term" value="C:Golgi membrane"/>
    <property type="evidence" value="ECO:0007669"/>
    <property type="project" value="UniProtKB-SubCell"/>
</dbReference>
<evidence type="ECO:0000313" key="13">
    <source>
        <dbReference type="Proteomes" id="UP000256970"/>
    </source>
</evidence>
<sequence>MKKSEAGALSGPHAAHTRTTLVFTAVLAGLICVNLVYFVSTHTRIMQQLHANRLDGSGCDHPRFNRLVLPSDNITAAASISSAAAATNSSPAAAAAAAAADTPDEHAAVRYLQRAVFYDKTRLPRKPVENYWLPEAGAKNQTFRDYRSKVAAYLNSTEFKQRWDALKQQTTHERGIVMSAGGRYYLPQAIVLLRILRYKHRSKLPVEIFWHGDDEMDHTTLAALKAEFGPLEGYDASKLPYPKHHLPGAKLKGFPMKPWALLQSKFKEAFLLDCDVILRRDPAFMFDAPLFRERGNYFWGDIYGTGMVKDEVFPYVGLNMTVRDALNEGKSDFNRYAESGQVMINRAMHLDVLEWAWFLNSFSEKHIYDFMYGDKDTFGVAFGLAGKAHMYQHINVPPGGVFTNLAHLGWNPRDGQMKKQGNWWLQGLVHYDYQGEVLLLHRVTGEVHVPAGHAPRDEIITPPIPHSWSMWYMGYGPEKELQRSIDVVNYNITYFMGTALPNQVCPLAAWNAYWTLRTHGIPTVRNTTLEKHCAGVLDAEYGPTAANMIRNAGLMEHPLRIAINADWDNKVNGGWNAPKHPLWGVPLNMTEAWTMWQNMEDGVVWAKNWTQTNAKIVARRRAQRRRSLLDVATGGFWRHRGVPLGADV</sequence>
<dbReference type="Proteomes" id="UP000256970">
    <property type="component" value="Unassembled WGS sequence"/>
</dbReference>
<dbReference type="GO" id="GO:0046354">
    <property type="term" value="P:mannan biosynthetic process"/>
    <property type="evidence" value="ECO:0007669"/>
    <property type="project" value="TreeGrafter"/>
</dbReference>
<name>A0A383V4S4_TETOB</name>
<dbReference type="AlphaFoldDB" id="A0A383V4S4"/>
<dbReference type="InterPro" id="IPR029044">
    <property type="entry name" value="Nucleotide-diphossugar_trans"/>
</dbReference>
<keyword evidence="13" id="KW-1185">Reference proteome</keyword>
<reference evidence="12 13" key="1">
    <citation type="submission" date="2016-10" db="EMBL/GenBank/DDBJ databases">
        <authorList>
            <person name="Cai Z."/>
        </authorList>
    </citation>
    <scope>NUCLEOTIDE SEQUENCE [LARGE SCALE GENOMIC DNA]</scope>
</reference>
<keyword evidence="5 11" id="KW-0812">Transmembrane</keyword>
<evidence type="ECO:0000256" key="11">
    <source>
        <dbReference type="SAM" id="Phobius"/>
    </source>
</evidence>
<evidence type="ECO:0000256" key="9">
    <source>
        <dbReference type="ARBA" id="ARBA00023136"/>
    </source>
</evidence>
<evidence type="ECO:0000256" key="4">
    <source>
        <dbReference type="ARBA" id="ARBA00022679"/>
    </source>
</evidence>
<evidence type="ECO:0000256" key="2">
    <source>
        <dbReference type="ARBA" id="ARBA00004606"/>
    </source>
</evidence>
<evidence type="ECO:0000256" key="3">
    <source>
        <dbReference type="ARBA" id="ARBA00009105"/>
    </source>
</evidence>